<dbReference type="Gene3D" id="3.30.1540.10">
    <property type="entry name" value="formyl-coa transferase, domain 3"/>
    <property type="match status" value="1"/>
</dbReference>
<organism evidence="2 3">
    <name type="scientific">Paramagnetospirillum magnetotacticum MS-1</name>
    <dbReference type="NCBI Taxonomy" id="272627"/>
    <lineage>
        <taxon>Bacteria</taxon>
        <taxon>Pseudomonadati</taxon>
        <taxon>Pseudomonadota</taxon>
        <taxon>Alphaproteobacteria</taxon>
        <taxon>Rhodospirillales</taxon>
        <taxon>Magnetospirillaceae</taxon>
        <taxon>Paramagnetospirillum</taxon>
    </lineage>
</organism>
<dbReference type="RefSeq" id="WP_009868198.1">
    <property type="nucleotide sequence ID" value="NZ_JXSL01000027.1"/>
</dbReference>
<dbReference type="Proteomes" id="UP000031971">
    <property type="component" value="Unassembled WGS sequence"/>
</dbReference>
<dbReference type="InterPro" id="IPR044855">
    <property type="entry name" value="CoA-Trfase_III_dom3_sf"/>
</dbReference>
<dbReference type="InterPro" id="IPR023606">
    <property type="entry name" value="CoA-Trfase_III_dom_1_sf"/>
</dbReference>
<dbReference type="Gene3D" id="3.40.50.10540">
    <property type="entry name" value="Crotonobetainyl-coa:carnitine coa-transferase, domain 1"/>
    <property type="match status" value="1"/>
</dbReference>
<keyword evidence="1" id="KW-0808">Transferase</keyword>
<keyword evidence="3" id="KW-1185">Reference proteome</keyword>
<evidence type="ECO:0000313" key="3">
    <source>
        <dbReference type="Proteomes" id="UP000031971"/>
    </source>
</evidence>
<dbReference type="OrthoDB" id="9781472at2"/>
<dbReference type="PANTHER" id="PTHR48207:SF3">
    <property type="entry name" value="SUCCINATE--HYDROXYMETHYLGLUTARATE COA-TRANSFERASE"/>
    <property type="match status" value="1"/>
</dbReference>
<dbReference type="InterPro" id="IPR003673">
    <property type="entry name" value="CoA-Trfase_fam_III"/>
</dbReference>
<dbReference type="GO" id="GO:0008410">
    <property type="term" value="F:CoA-transferase activity"/>
    <property type="evidence" value="ECO:0007669"/>
    <property type="project" value="TreeGrafter"/>
</dbReference>
<dbReference type="SUPFAM" id="SSF89796">
    <property type="entry name" value="CoA-transferase family III (CaiB/BaiF)"/>
    <property type="match status" value="1"/>
</dbReference>
<comment type="caution">
    <text evidence="2">The sequence shown here is derived from an EMBL/GenBank/DDBJ whole genome shotgun (WGS) entry which is preliminary data.</text>
</comment>
<dbReference type="Pfam" id="PF02515">
    <property type="entry name" value="CoA_transf_3"/>
    <property type="match status" value="1"/>
</dbReference>
<reference evidence="2 3" key="1">
    <citation type="submission" date="2015-01" db="EMBL/GenBank/DDBJ databases">
        <title>Genome Sequence of Magnetospirillum magnetotacticum Strain MS-1.</title>
        <authorList>
            <person name="Marinov G.K."/>
            <person name="Smalley M.D."/>
            <person name="DeSalvo G."/>
        </authorList>
    </citation>
    <scope>NUCLEOTIDE SEQUENCE [LARGE SCALE GENOMIC DNA]</scope>
    <source>
        <strain evidence="2 3">MS-1</strain>
    </source>
</reference>
<dbReference type="AlphaFoldDB" id="A0A0C2V1T3"/>
<dbReference type="STRING" id="272627.CCC_02496"/>
<sequence>MRALDDILVLDLSRVLAGPFCTQMLADLGAKVIKVEKPGSGDDTRGWGPPFLADPETAEKGDAAYYLAANRGKHSVTIDLAKPEGQELIRALAAKADVLVENYKLGGLAKYGLDYASLKTINPRLVYCSITGFGQDGPYAPRAGYDFMIQAMGGMMSVTGEKDGLPGGGPQKAGIAIADLSTGLHAVIAVLAALNQRHRTGRGQYIDLGLLDVQVSMMSNQAMTYLVSGKAPGRAGNGHAAIVPYQAFATMDGHLIIAVGNDGQFAKLADELGHPEWAEDERFALNRTRVEHRDVLTPLIEAETRRYDSAQLLEALERRQIPCGPINTMDKVFADPQAKARGLDQEVPHARAGTIPTVASPLRLSDSPVLYDRGPPLLGEHTESVLTEMLGLDSAMLAALRDKGVV</sequence>
<evidence type="ECO:0000313" key="2">
    <source>
        <dbReference type="EMBL" id="KIL99046.1"/>
    </source>
</evidence>
<name>A0A0C2V1T3_PARME</name>
<dbReference type="PANTHER" id="PTHR48207">
    <property type="entry name" value="SUCCINATE--HYDROXYMETHYLGLUTARATE COA-TRANSFERASE"/>
    <property type="match status" value="1"/>
</dbReference>
<dbReference type="InterPro" id="IPR050483">
    <property type="entry name" value="CoA-transferase_III_domain"/>
</dbReference>
<accession>A0A0C2V1T3</accession>
<gene>
    <name evidence="2" type="ORF">CCC_02496</name>
</gene>
<proteinExistence type="predicted"/>
<dbReference type="EMBL" id="JXSL01000027">
    <property type="protein sequence ID" value="KIL99046.1"/>
    <property type="molecule type" value="Genomic_DNA"/>
</dbReference>
<evidence type="ECO:0000256" key="1">
    <source>
        <dbReference type="ARBA" id="ARBA00022679"/>
    </source>
</evidence>
<protein>
    <submittedName>
        <fullName evidence="2">L-carnitine dehydratase/bile acid-inducible protein F</fullName>
    </submittedName>
</protein>